<proteinExistence type="predicted"/>
<organism evidence="2 3">
    <name type="scientific">Caerostris darwini</name>
    <dbReference type="NCBI Taxonomy" id="1538125"/>
    <lineage>
        <taxon>Eukaryota</taxon>
        <taxon>Metazoa</taxon>
        <taxon>Ecdysozoa</taxon>
        <taxon>Arthropoda</taxon>
        <taxon>Chelicerata</taxon>
        <taxon>Arachnida</taxon>
        <taxon>Araneae</taxon>
        <taxon>Araneomorphae</taxon>
        <taxon>Entelegynae</taxon>
        <taxon>Araneoidea</taxon>
        <taxon>Araneidae</taxon>
        <taxon>Caerostris</taxon>
    </lineage>
</organism>
<evidence type="ECO:0000313" key="3">
    <source>
        <dbReference type="Proteomes" id="UP001054837"/>
    </source>
</evidence>
<comment type="caution">
    <text evidence="2">The sequence shown here is derived from an EMBL/GenBank/DDBJ whole genome shotgun (WGS) entry which is preliminary data.</text>
</comment>
<keyword evidence="1" id="KW-1133">Transmembrane helix</keyword>
<protein>
    <submittedName>
        <fullName evidence="2">Uncharacterized protein</fullName>
    </submittedName>
</protein>
<gene>
    <name evidence="2" type="ORF">CDAR_495631</name>
</gene>
<dbReference type="Proteomes" id="UP001054837">
    <property type="component" value="Unassembled WGS sequence"/>
</dbReference>
<evidence type="ECO:0000313" key="2">
    <source>
        <dbReference type="EMBL" id="GIY30545.1"/>
    </source>
</evidence>
<evidence type="ECO:0000256" key="1">
    <source>
        <dbReference type="SAM" id="Phobius"/>
    </source>
</evidence>
<keyword evidence="1" id="KW-0472">Membrane</keyword>
<sequence length="119" mass="13979">MNSFSALLEEKFLRLFISNFGIPIFVIVALNLEAKRNHITIPSSRFITDAGFSPERSIPPCRNIHLPRILITYIAKFAEWYCLLDDIPQKRSWNSGRTHFWRRFIIRMTPVPQTPLIHI</sequence>
<reference evidence="2 3" key="1">
    <citation type="submission" date="2021-06" db="EMBL/GenBank/DDBJ databases">
        <title>Caerostris darwini draft genome.</title>
        <authorList>
            <person name="Kono N."/>
            <person name="Arakawa K."/>
        </authorList>
    </citation>
    <scope>NUCLEOTIDE SEQUENCE [LARGE SCALE GENOMIC DNA]</scope>
</reference>
<accession>A0AAV4SDQ6</accession>
<feature type="transmembrane region" description="Helical" evidence="1">
    <location>
        <begin position="12"/>
        <end position="32"/>
    </location>
</feature>
<keyword evidence="1" id="KW-0812">Transmembrane</keyword>
<dbReference type="AlphaFoldDB" id="A0AAV4SDQ6"/>
<name>A0AAV4SDQ6_9ARAC</name>
<dbReference type="EMBL" id="BPLQ01007511">
    <property type="protein sequence ID" value="GIY30545.1"/>
    <property type="molecule type" value="Genomic_DNA"/>
</dbReference>
<keyword evidence="3" id="KW-1185">Reference proteome</keyword>